<dbReference type="Proteomes" id="UP000054270">
    <property type="component" value="Unassembled WGS sequence"/>
</dbReference>
<dbReference type="AlphaFoldDB" id="A0A0D2P5K8"/>
<protein>
    <submittedName>
        <fullName evidence="1">Uncharacterized protein</fullName>
    </submittedName>
</protein>
<proteinExistence type="predicted"/>
<gene>
    <name evidence="1" type="ORF">HYPSUDRAFT_37066</name>
</gene>
<accession>A0A0D2P5K8</accession>
<evidence type="ECO:0000313" key="1">
    <source>
        <dbReference type="EMBL" id="KJA26179.1"/>
    </source>
</evidence>
<keyword evidence="2" id="KW-1185">Reference proteome</keyword>
<evidence type="ECO:0000313" key="2">
    <source>
        <dbReference type="Proteomes" id="UP000054270"/>
    </source>
</evidence>
<reference evidence="2" key="1">
    <citation type="submission" date="2014-04" db="EMBL/GenBank/DDBJ databases">
        <title>Evolutionary Origins and Diversification of the Mycorrhizal Mutualists.</title>
        <authorList>
            <consortium name="DOE Joint Genome Institute"/>
            <consortium name="Mycorrhizal Genomics Consortium"/>
            <person name="Kohler A."/>
            <person name="Kuo A."/>
            <person name="Nagy L.G."/>
            <person name="Floudas D."/>
            <person name="Copeland A."/>
            <person name="Barry K.W."/>
            <person name="Cichocki N."/>
            <person name="Veneault-Fourrey C."/>
            <person name="LaButti K."/>
            <person name="Lindquist E.A."/>
            <person name="Lipzen A."/>
            <person name="Lundell T."/>
            <person name="Morin E."/>
            <person name="Murat C."/>
            <person name="Riley R."/>
            <person name="Ohm R."/>
            <person name="Sun H."/>
            <person name="Tunlid A."/>
            <person name="Henrissat B."/>
            <person name="Grigoriev I.V."/>
            <person name="Hibbett D.S."/>
            <person name="Martin F."/>
        </authorList>
    </citation>
    <scope>NUCLEOTIDE SEQUENCE [LARGE SCALE GENOMIC DNA]</scope>
    <source>
        <strain evidence="2">FD-334 SS-4</strain>
    </source>
</reference>
<sequence length="191" mass="21050">MSKSMLVVERGERAGPRAVVISPNGRGPQRRRLLMSGSVQSCANITVTGHTLCTVIHRYSLPLSPSPSSFLRRRRRRAAPLLDLAPSTLQLTLSFASRLHTLTTTPPPFHRPSGSPSTPPVIDTHFVAGVVAPVHDNQPRIIRESNFRVLPLFSSLGYFGLLPHRQIVTIGCAWVQPRFHPLIASFSSFSF</sequence>
<organism evidence="1 2">
    <name type="scientific">Hypholoma sublateritium (strain FD-334 SS-4)</name>
    <dbReference type="NCBI Taxonomy" id="945553"/>
    <lineage>
        <taxon>Eukaryota</taxon>
        <taxon>Fungi</taxon>
        <taxon>Dikarya</taxon>
        <taxon>Basidiomycota</taxon>
        <taxon>Agaricomycotina</taxon>
        <taxon>Agaricomycetes</taxon>
        <taxon>Agaricomycetidae</taxon>
        <taxon>Agaricales</taxon>
        <taxon>Agaricineae</taxon>
        <taxon>Strophariaceae</taxon>
        <taxon>Hypholoma</taxon>
    </lineage>
</organism>
<name>A0A0D2P5K8_HYPSF</name>
<dbReference type="EMBL" id="KN817529">
    <property type="protein sequence ID" value="KJA26179.1"/>
    <property type="molecule type" value="Genomic_DNA"/>
</dbReference>